<dbReference type="GO" id="GO:0042742">
    <property type="term" value="P:defense response to bacterium"/>
    <property type="evidence" value="ECO:0007669"/>
    <property type="project" value="UniProtKB-KW"/>
</dbReference>
<keyword evidence="4" id="KW-0929">Antimicrobial</keyword>
<dbReference type="PANTHER" id="PTHR45828:SF9">
    <property type="entry name" value="CELL WALL INTEGRITY AND STRESS RESPONSE COMPONENT 4-LIKE-RELATED"/>
    <property type="match status" value="1"/>
</dbReference>
<dbReference type="InterPro" id="IPR051237">
    <property type="entry name" value="Ferric-chelate_Red/DefProt"/>
</dbReference>
<evidence type="ECO:0000313" key="11">
    <source>
        <dbReference type="Proteomes" id="UP000683360"/>
    </source>
</evidence>
<feature type="domain" description="Reelin" evidence="9">
    <location>
        <begin position="131"/>
        <end position="299"/>
    </location>
</feature>
<evidence type="ECO:0000256" key="6">
    <source>
        <dbReference type="ARBA" id="ARBA00022729"/>
    </source>
</evidence>
<dbReference type="InterPro" id="IPR002861">
    <property type="entry name" value="Reeler_dom"/>
</dbReference>
<keyword evidence="7" id="KW-0391">Immunity</keyword>
<dbReference type="PANTHER" id="PTHR45828">
    <property type="entry name" value="CYTOCHROME B561/FERRIC REDUCTASE TRANSMEMBRANE"/>
    <property type="match status" value="1"/>
</dbReference>
<evidence type="ECO:0000256" key="4">
    <source>
        <dbReference type="ARBA" id="ARBA00022529"/>
    </source>
</evidence>
<comment type="similarity">
    <text evidence="2">Belongs to the insect defense protein family.</text>
</comment>
<dbReference type="FunFam" id="2.60.40.4060:FF:000003">
    <property type="entry name" value="Ferric chelate reductase 1"/>
    <property type="match status" value="1"/>
</dbReference>
<organism evidence="10 11">
    <name type="scientific">Mytilus edulis</name>
    <name type="common">Blue mussel</name>
    <dbReference type="NCBI Taxonomy" id="6550"/>
    <lineage>
        <taxon>Eukaryota</taxon>
        <taxon>Metazoa</taxon>
        <taxon>Spiralia</taxon>
        <taxon>Lophotrochozoa</taxon>
        <taxon>Mollusca</taxon>
        <taxon>Bivalvia</taxon>
        <taxon>Autobranchia</taxon>
        <taxon>Pteriomorphia</taxon>
        <taxon>Mytilida</taxon>
        <taxon>Mytiloidea</taxon>
        <taxon>Mytilidae</taxon>
        <taxon>Mytilinae</taxon>
        <taxon>Mytilus</taxon>
    </lineage>
</organism>
<dbReference type="Proteomes" id="UP000683360">
    <property type="component" value="Unassembled WGS sequence"/>
</dbReference>
<evidence type="ECO:0000256" key="7">
    <source>
        <dbReference type="ARBA" id="ARBA00022859"/>
    </source>
</evidence>
<keyword evidence="3" id="KW-0964">Secreted</keyword>
<evidence type="ECO:0000313" key="10">
    <source>
        <dbReference type="EMBL" id="CAG2243381.1"/>
    </source>
</evidence>
<dbReference type="Gene3D" id="2.60.40.4060">
    <property type="entry name" value="Reeler domain"/>
    <property type="match status" value="2"/>
</dbReference>
<keyword evidence="6" id="KW-0732">Signal</keyword>
<dbReference type="GO" id="GO:0016020">
    <property type="term" value="C:membrane"/>
    <property type="evidence" value="ECO:0007669"/>
    <property type="project" value="TreeGrafter"/>
</dbReference>
<dbReference type="GO" id="GO:0005576">
    <property type="term" value="C:extracellular region"/>
    <property type="evidence" value="ECO:0007669"/>
    <property type="project" value="UniProtKB-SubCell"/>
</dbReference>
<dbReference type="Pfam" id="PF02014">
    <property type="entry name" value="Reeler"/>
    <property type="match status" value="2"/>
</dbReference>
<feature type="domain" description="Reelin" evidence="9">
    <location>
        <begin position="361"/>
        <end position="525"/>
    </location>
</feature>
<proteinExistence type="inferred from homology"/>
<gene>
    <name evidence="10" type="ORF">MEDL_55478</name>
</gene>
<dbReference type="AlphaFoldDB" id="A0A8S3UC43"/>
<keyword evidence="11" id="KW-1185">Reference proteome</keyword>
<dbReference type="OrthoDB" id="6071940at2759"/>
<name>A0A8S3UC43_MYTED</name>
<evidence type="ECO:0000256" key="2">
    <source>
        <dbReference type="ARBA" id="ARBA00008501"/>
    </source>
</evidence>
<comment type="caution">
    <text evidence="10">The sequence shown here is derived from an EMBL/GenBank/DDBJ whole genome shotgun (WGS) entry which is preliminary data.</text>
</comment>
<dbReference type="EMBL" id="CAJPWZ010002701">
    <property type="protein sequence ID" value="CAG2243381.1"/>
    <property type="molecule type" value="Genomic_DNA"/>
</dbReference>
<evidence type="ECO:0000256" key="3">
    <source>
        <dbReference type="ARBA" id="ARBA00022525"/>
    </source>
</evidence>
<sequence length="544" mass="59741">MRCKFHYSGKNNNKHIHPLYLQSGHIPPRGNVALENYLIDTKLDISKLEVKQFRDNLSKLERKALIELKHNDSIYISKADKNNTTVIVNKIDYIKAGTSHLNMFEVLLLTYRFIKILSQQSCTTMELSCLSILLLLSWCSYVDGTSQGALRGACNDMTPQHSGNSPQSSAPPFQITVDKTMYEGGDVITVNLSRTATNQFKGFFIQARNQDGTKIPGFTLIQNSKFLQCDTPNDAVTHTEPSPKDSVTFQFNAPTTSRGNITIVATAVESFNTFWVRIPSETIVDLAPAPTGASSTILPNLVVVTVTKNSILCSKKVSSHCTRTNSHILYSFYVILVKTKRTNIFNSVSTMKVLIQHLLLLLSCCYFVHGTSQGALKDACDSMVPVHQANPQTGTLPFQITLDKTSYNGSDVVAVTLVKNSTNQFKGYLIQAINQDGTKIPGFELIQNSKFLQCDNPNDAVTHTEASGKDSVTFNFTAPATSRGNITIFATAVESKNIFWVKIPSETIVDMASTGASPASTGASPTILPNVVAVTFAVVYLFKY</sequence>
<evidence type="ECO:0000256" key="5">
    <source>
        <dbReference type="ARBA" id="ARBA00022588"/>
    </source>
</evidence>
<dbReference type="GO" id="GO:0045087">
    <property type="term" value="P:innate immune response"/>
    <property type="evidence" value="ECO:0007669"/>
    <property type="project" value="UniProtKB-KW"/>
</dbReference>
<evidence type="ECO:0000256" key="1">
    <source>
        <dbReference type="ARBA" id="ARBA00004613"/>
    </source>
</evidence>
<protein>
    <recommendedName>
        <fullName evidence="9">Reelin domain-containing protein</fullName>
    </recommendedName>
</protein>
<dbReference type="PROSITE" id="PS51019">
    <property type="entry name" value="REELIN"/>
    <property type="match status" value="2"/>
</dbReference>
<dbReference type="CDD" id="cd08544">
    <property type="entry name" value="Reeler"/>
    <property type="match status" value="2"/>
</dbReference>
<evidence type="ECO:0000256" key="8">
    <source>
        <dbReference type="ARBA" id="ARBA00023022"/>
    </source>
</evidence>
<evidence type="ECO:0000259" key="9">
    <source>
        <dbReference type="PROSITE" id="PS51019"/>
    </source>
</evidence>
<reference evidence="10" key="1">
    <citation type="submission" date="2021-03" db="EMBL/GenBank/DDBJ databases">
        <authorList>
            <person name="Bekaert M."/>
        </authorList>
    </citation>
    <scope>NUCLEOTIDE SEQUENCE</scope>
</reference>
<dbReference type="InterPro" id="IPR042307">
    <property type="entry name" value="Reeler_sf"/>
</dbReference>
<keyword evidence="8" id="KW-0044">Antibiotic</keyword>
<keyword evidence="5" id="KW-0399">Innate immunity</keyword>
<accession>A0A8S3UC43</accession>
<comment type="subcellular location">
    <subcellularLocation>
        <location evidence="1">Secreted</location>
    </subcellularLocation>
</comment>